<evidence type="ECO:0000256" key="5">
    <source>
        <dbReference type="RuleBase" id="RU363041"/>
    </source>
</evidence>
<proteinExistence type="inferred from homology"/>
<evidence type="ECO:0000256" key="3">
    <source>
        <dbReference type="ARBA" id="ARBA00022989"/>
    </source>
</evidence>
<dbReference type="PANTHER" id="PTHR43483:SF3">
    <property type="entry name" value="MEMBRANE TRANSPORTER PROTEIN HI_0806-RELATED"/>
    <property type="match status" value="1"/>
</dbReference>
<dbReference type="Pfam" id="PF01925">
    <property type="entry name" value="TauE"/>
    <property type="match status" value="1"/>
</dbReference>
<dbReference type="Proteomes" id="UP000278398">
    <property type="component" value="Unassembled WGS sequence"/>
</dbReference>
<feature type="transmembrane region" description="Helical" evidence="5">
    <location>
        <begin position="118"/>
        <end position="135"/>
    </location>
</feature>
<keyword evidence="2 5" id="KW-0812">Transmembrane</keyword>
<keyword evidence="3 5" id="KW-1133">Transmembrane helix</keyword>
<evidence type="ECO:0000256" key="2">
    <source>
        <dbReference type="ARBA" id="ARBA00022692"/>
    </source>
</evidence>
<evidence type="ECO:0000313" key="7">
    <source>
        <dbReference type="Proteomes" id="UP000278398"/>
    </source>
</evidence>
<feature type="transmembrane region" description="Helical" evidence="5">
    <location>
        <begin position="57"/>
        <end position="75"/>
    </location>
</feature>
<dbReference type="InterPro" id="IPR002781">
    <property type="entry name" value="TM_pro_TauE-like"/>
</dbReference>
<keyword evidence="7" id="KW-1185">Reference proteome</keyword>
<protein>
    <recommendedName>
        <fullName evidence="5">Probable membrane transporter protein</fullName>
    </recommendedName>
</protein>
<feature type="transmembrane region" description="Helical" evidence="5">
    <location>
        <begin position="155"/>
        <end position="177"/>
    </location>
</feature>
<dbReference type="AlphaFoldDB" id="A0A429YYZ2"/>
<dbReference type="OrthoDB" id="457670at2"/>
<keyword evidence="4 5" id="KW-0472">Membrane</keyword>
<dbReference type="RefSeq" id="WP_126699606.1">
    <property type="nucleotide sequence ID" value="NZ_RWKW01000033.1"/>
</dbReference>
<evidence type="ECO:0000313" key="6">
    <source>
        <dbReference type="EMBL" id="RST86682.1"/>
    </source>
</evidence>
<feature type="transmembrane region" description="Helical" evidence="5">
    <location>
        <begin position="224"/>
        <end position="245"/>
    </location>
</feature>
<comment type="subcellular location">
    <subcellularLocation>
        <location evidence="5">Cell membrane</location>
        <topology evidence="5">Multi-pass membrane protein</topology>
    </subcellularLocation>
    <subcellularLocation>
        <location evidence="1">Membrane</location>
        <topology evidence="1">Multi-pass membrane protein</topology>
    </subcellularLocation>
</comment>
<name>A0A429YYZ2_9HYPH</name>
<feature type="transmembrane region" description="Helical" evidence="5">
    <location>
        <begin position="95"/>
        <end position="111"/>
    </location>
</feature>
<comment type="similarity">
    <text evidence="5">Belongs to the 4-toluene sulfonate uptake permease (TSUP) (TC 2.A.102) family.</text>
</comment>
<evidence type="ECO:0000256" key="1">
    <source>
        <dbReference type="ARBA" id="ARBA00004141"/>
    </source>
</evidence>
<evidence type="ECO:0000256" key="4">
    <source>
        <dbReference type="ARBA" id="ARBA00023136"/>
    </source>
</evidence>
<dbReference type="PANTHER" id="PTHR43483">
    <property type="entry name" value="MEMBRANE TRANSPORTER PROTEIN HI_0806-RELATED"/>
    <property type="match status" value="1"/>
</dbReference>
<accession>A0A429YYZ2</accession>
<keyword evidence="5" id="KW-1003">Cell membrane</keyword>
<dbReference type="GO" id="GO:0005886">
    <property type="term" value="C:plasma membrane"/>
    <property type="evidence" value="ECO:0007669"/>
    <property type="project" value="UniProtKB-SubCell"/>
</dbReference>
<sequence length="277" mass="28990">MLPIEMPITEIATFAAGVAFAGAVSGVLAGVFGIGGGAVLVPVFYQVMTALGVDEGVRMHVAVGSSLAIIVPTSLRSFQGHHARGVVDMELLRNFLVPVPLGVLVATLIAASISSEGLRLIFALIALAVGLRLAFNRGSWRLGSEIPGNPWRAAIGFVIGLLSTLMGIGGGVMNNTFMSLFGRPMHQAVATSAGVGVLIAIPGTIGYIWAGWGDARLPIASTGYVNWIAVALILPITLLVTPFGVRIAHAMKKRHLETAFGTFLLLVSGRFFWSLYG</sequence>
<organism evidence="6 7">
    <name type="scientific">Aquibium carbonis</name>
    <dbReference type="NCBI Taxonomy" id="2495581"/>
    <lineage>
        <taxon>Bacteria</taxon>
        <taxon>Pseudomonadati</taxon>
        <taxon>Pseudomonadota</taxon>
        <taxon>Alphaproteobacteria</taxon>
        <taxon>Hyphomicrobiales</taxon>
        <taxon>Phyllobacteriaceae</taxon>
        <taxon>Aquibium</taxon>
    </lineage>
</organism>
<reference evidence="6 7" key="1">
    <citation type="submission" date="2018-12" db="EMBL/GenBank/DDBJ databases">
        <title>Mesorhizobium carbonis sp. nov., isolated from coal mine water.</title>
        <authorList>
            <person name="Xin W."/>
            <person name="Xu Z."/>
            <person name="Xiang F."/>
            <person name="Zhang J."/>
            <person name="Xi L."/>
            <person name="Liu J."/>
        </authorList>
    </citation>
    <scope>NUCLEOTIDE SEQUENCE [LARGE SCALE GENOMIC DNA]</scope>
    <source>
        <strain evidence="6 7">B2.3</strain>
    </source>
</reference>
<dbReference type="EMBL" id="RWKW01000033">
    <property type="protein sequence ID" value="RST86682.1"/>
    <property type="molecule type" value="Genomic_DNA"/>
</dbReference>
<gene>
    <name evidence="6" type="ORF">EJC49_09420</name>
</gene>
<feature type="transmembrane region" description="Helical" evidence="5">
    <location>
        <begin position="257"/>
        <end position="276"/>
    </location>
</feature>
<comment type="caution">
    <text evidence="6">The sequence shown here is derived from an EMBL/GenBank/DDBJ whole genome shotgun (WGS) entry which is preliminary data.</text>
</comment>
<feature type="transmembrane region" description="Helical" evidence="5">
    <location>
        <begin position="189"/>
        <end position="212"/>
    </location>
</feature>
<feature type="transmembrane region" description="Helical" evidence="5">
    <location>
        <begin position="12"/>
        <end position="45"/>
    </location>
</feature>